<dbReference type="InterPro" id="IPR013762">
    <property type="entry name" value="Integrase-like_cat_sf"/>
</dbReference>
<name>A0A1L3Z5N5_RHILE</name>
<dbReference type="InterPro" id="IPR011010">
    <property type="entry name" value="DNA_brk_join_enz"/>
</dbReference>
<dbReference type="Proteomes" id="UP000183050">
    <property type="component" value="Chromosome"/>
</dbReference>
<dbReference type="GO" id="GO:0003677">
    <property type="term" value="F:DNA binding"/>
    <property type="evidence" value="ECO:0007669"/>
    <property type="project" value="InterPro"/>
</dbReference>
<dbReference type="GO" id="GO:0015074">
    <property type="term" value="P:DNA integration"/>
    <property type="evidence" value="ECO:0007669"/>
    <property type="project" value="InterPro"/>
</dbReference>
<keyword evidence="1" id="KW-0233">DNA recombination</keyword>
<dbReference type="EMBL" id="CP018228">
    <property type="protein sequence ID" value="API50984.1"/>
    <property type="molecule type" value="Genomic_DNA"/>
</dbReference>
<evidence type="ECO:0000313" key="5">
    <source>
        <dbReference type="Proteomes" id="UP000183050"/>
    </source>
</evidence>
<dbReference type="PROSITE" id="PS51898">
    <property type="entry name" value="TYR_RECOMBINASE"/>
    <property type="match status" value="1"/>
</dbReference>
<dbReference type="RefSeq" id="WP_072637838.1">
    <property type="nucleotide sequence ID" value="NZ_CP018228.1"/>
</dbReference>
<proteinExistence type="predicted"/>
<dbReference type="SUPFAM" id="SSF56349">
    <property type="entry name" value="DNA breaking-rejoining enzymes"/>
    <property type="match status" value="1"/>
</dbReference>
<dbReference type="GO" id="GO:0006310">
    <property type="term" value="P:DNA recombination"/>
    <property type="evidence" value="ECO:0007669"/>
    <property type="project" value="UniProtKB-KW"/>
</dbReference>
<feature type="region of interest" description="Disordered" evidence="2">
    <location>
        <begin position="45"/>
        <end position="64"/>
    </location>
</feature>
<evidence type="ECO:0000256" key="1">
    <source>
        <dbReference type="ARBA" id="ARBA00023172"/>
    </source>
</evidence>
<evidence type="ECO:0000259" key="3">
    <source>
        <dbReference type="PROSITE" id="PS51898"/>
    </source>
</evidence>
<accession>A0A1L3Z5N5</accession>
<reference evidence="4 5" key="1">
    <citation type="submission" date="2016-11" db="EMBL/GenBank/DDBJ databases">
        <title>Rhizobium leguminosarum bv. viciae strain Vaf12 isolated from Vavilovia formosa root nodules from Russia, Dagestan.</title>
        <authorList>
            <person name="Kimeklis A."/>
        </authorList>
    </citation>
    <scope>NUCLEOTIDE SEQUENCE [LARGE SCALE GENOMIC DNA]</scope>
    <source>
        <strain evidence="4 5">Vaf-108</strain>
    </source>
</reference>
<protein>
    <recommendedName>
        <fullName evidence="3">Tyr recombinase domain-containing protein</fullName>
    </recommendedName>
</protein>
<gene>
    <name evidence="4" type="ORF">BMW22_04400</name>
</gene>
<evidence type="ECO:0000256" key="2">
    <source>
        <dbReference type="SAM" id="MobiDB-lite"/>
    </source>
</evidence>
<evidence type="ECO:0000313" key="4">
    <source>
        <dbReference type="EMBL" id="API50984.1"/>
    </source>
</evidence>
<dbReference type="Pfam" id="PF00589">
    <property type="entry name" value="Phage_integrase"/>
    <property type="match status" value="1"/>
</dbReference>
<organism evidence="4 5">
    <name type="scientific">Rhizobium leguminosarum</name>
    <dbReference type="NCBI Taxonomy" id="384"/>
    <lineage>
        <taxon>Bacteria</taxon>
        <taxon>Pseudomonadati</taxon>
        <taxon>Pseudomonadota</taxon>
        <taxon>Alphaproteobacteria</taxon>
        <taxon>Hyphomicrobiales</taxon>
        <taxon>Rhizobiaceae</taxon>
        <taxon>Rhizobium/Agrobacterium group</taxon>
        <taxon>Rhizobium</taxon>
    </lineage>
</organism>
<dbReference type="InterPro" id="IPR002104">
    <property type="entry name" value="Integrase_catalytic"/>
</dbReference>
<dbReference type="Gene3D" id="1.10.443.10">
    <property type="entry name" value="Intergrase catalytic core"/>
    <property type="match status" value="1"/>
</dbReference>
<dbReference type="AlphaFoldDB" id="A0A1L3Z5N5"/>
<feature type="domain" description="Tyr recombinase" evidence="3">
    <location>
        <begin position="197"/>
        <end position="457"/>
    </location>
</feature>
<sequence>MATVCMPKHLPKRLTPQQRSLAESPYIRLANDDYPDGVNHYIAARRKRKGKKSAHKRPLRPRSRKAVAEKVCNFLTFTETPEMHPSVPNLHWQDVKEWHVTHLYENAMRLGIWSQQYFLTGEASPLEAETIDDRVYEVLECFKWLEENGYISNFHEEGTLAFIEESYRPISSRHKAANLRDLDEPQDANFTPRQSPGSLIPPTREQHVSFLAALTPGTHRLAAVLIYEIGFRVSELIEDTLLPGLVHTRDQDALFHLPTWPNRPYLLNWSANDDKMIGVLPTREQAWNSIGRDTTDCPYRIVGKGLVIRRVDVNVATAQSIYRYVDGPRSANLRRNGRLSGEQPAQLLLNRFGEPLSVHAVQDAFRRASIKADCGYRFTAHVLRHMFACDFLRAATLARAKQFGDFSPDLTFEMLEKHGDAVVNVLQKRLGHALRETTLIYLEQVKLSTLGLAHTISWNDHLDGDED</sequence>